<gene>
    <name evidence="3" type="ORF">A1QC_11020</name>
</gene>
<keyword evidence="1 2" id="KW-0732">Signal</keyword>
<dbReference type="RefSeq" id="WP_017026531.1">
    <property type="nucleotide sequence ID" value="NZ_AJYK02000083.1"/>
</dbReference>
<dbReference type="Pfam" id="PF03480">
    <property type="entry name" value="DctP"/>
    <property type="match status" value="1"/>
</dbReference>
<dbReference type="OrthoDB" id="9783941at2"/>
<dbReference type="CDD" id="cd13602">
    <property type="entry name" value="PBP2_TRAP_BpDctp6_7"/>
    <property type="match status" value="1"/>
</dbReference>
<sequence>MIKSILTNGLFQKSLISVAMLTSISTFAATRWDMATPYVDATHHTQNVIQFAKDVKEATDGELEIVVHSGASLIKHTEIARAVRTQQVPIGEVFIGILGNSDPIYKLDNIPFLATNFDQAKALYAASKSTLESKLDKDGMMLLYSVPWPPQGIYSKNPINNIDDLKGGKMRAYSPTLSRLSILLGATPTTVQTVEIPQAFSTGIIDMMITSPTTGVSSQSWDYLKNYTDVQAWIPKNMVIVNKRAFKRLPKEVQSALISMSEKAEARGWEMAIQENSEKTQMLADKGINVAKPSAQLMTSLKAVGDVMTKEWAEEANAEDKAVLAAYQKQQ</sequence>
<evidence type="ECO:0000256" key="1">
    <source>
        <dbReference type="ARBA" id="ARBA00022729"/>
    </source>
</evidence>
<dbReference type="Proteomes" id="UP000094070">
    <property type="component" value="Unassembled WGS sequence"/>
</dbReference>
<dbReference type="PANTHER" id="PTHR33376">
    <property type="match status" value="1"/>
</dbReference>
<evidence type="ECO:0000313" key="4">
    <source>
        <dbReference type="Proteomes" id="UP000094070"/>
    </source>
</evidence>
<dbReference type="GO" id="GO:0055085">
    <property type="term" value="P:transmembrane transport"/>
    <property type="evidence" value="ECO:0007669"/>
    <property type="project" value="InterPro"/>
</dbReference>
<evidence type="ECO:0000256" key="2">
    <source>
        <dbReference type="SAM" id="SignalP"/>
    </source>
</evidence>
<keyword evidence="4" id="KW-1185">Reference proteome</keyword>
<dbReference type="AlphaFoldDB" id="A0A1E5E063"/>
<protein>
    <submittedName>
        <fullName evidence="3">C4-dicarboxylate ABC transporter substrate-binding protein</fullName>
    </submittedName>
</protein>
<feature type="signal peptide" evidence="2">
    <location>
        <begin position="1"/>
        <end position="28"/>
    </location>
</feature>
<dbReference type="NCBIfam" id="NF037995">
    <property type="entry name" value="TRAP_S1"/>
    <property type="match status" value="1"/>
</dbReference>
<dbReference type="PANTHER" id="PTHR33376:SF4">
    <property type="entry name" value="SIALIC ACID-BINDING PERIPLASMIC PROTEIN SIAP"/>
    <property type="match status" value="1"/>
</dbReference>
<dbReference type="Gene3D" id="3.40.190.170">
    <property type="entry name" value="Bacterial extracellular solute-binding protein, family 7"/>
    <property type="match status" value="1"/>
</dbReference>
<reference evidence="3 4" key="1">
    <citation type="journal article" date="2012" name="Science">
        <title>Ecological populations of bacteria act as socially cohesive units of antibiotic production and resistance.</title>
        <authorList>
            <person name="Cordero O.X."/>
            <person name="Wildschutte H."/>
            <person name="Kirkup B."/>
            <person name="Proehl S."/>
            <person name="Ngo L."/>
            <person name="Hussain F."/>
            <person name="Le Roux F."/>
            <person name="Mincer T."/>
            <person name="Polz M.F."/>
        </authorList>
    </citation>
    <scope>NUCLEOTIDE SEQUENCE [LARGE SCALE GENOMIC DNA]</scope>
    <source>
        <strain evidence="3 4">1S-45</strain>
    </source>
</reference>
<accession>A0A1E5E063</accession>
<dbReference type="eggNOG" id="COG1638">
    <property type="taxonomic scope" value="Bacteria"/>
</dbReference>
<name>A0A1E5E063_9VIBR</name>
<organism evidence="3 4">
    <name type="scientific">Vibrio rumoiensis 1S-45</name>
    <dbReference type="NCBI Taxonomy" id="1188252"/>
    <lineage>
        <taxon>Bacteria</taxon>
        <taxon>Pseudomonadati</taxon>
        <taxon>Pseudomonadota</taxon>
        <taxon>Gammaproteobacteria</taxon>
        <taxon>Vibrionales</taxon>
        <taxon>Vibrionaceae</taxon>
        <taxon>Vibrio</taxon>
    </lineage>
</organism>
<comment type="caution">
    <text evidence="3">The sequence shown here is derived from an EMBL/GenBank/DDBJ whole genome shotgun (WGS) entry which is preliminary data.</text>
</comment>
<evidence type="ECO:0000313" key="3">
    <source>
        <dbReference type="EMBL" id="OEF23851.1"/>
    </source>
</evidence>
<proteinExistence type="predicted"/>
<dbReference type="InterPro" id="IPR038404">
    <property type="entry name" value="TRAP_DctP_sf"/>
</dbReference>
<feature type="chain" id="PRO_5009174616" evidence="2">
    <location>
        <begin position="29"/>
        <end position="331"/>
    </location>
</feature>
<dbReference type="InterPro" id="IPR018389">
    <property type="entry name" value="DctP_fam"/>
</dbReference>
<dbReference type="STRING" id="1188252.A1QC_11020"/>
<dbReference type="EMBL" id="AJYK02000083">
    <property type="protein sequence ID" value="OEF23851.1"/>
    <property type="molecule type" value="Genomic_DNA"/>
</dbReference>